<name>A0ACC2XXX1_9TREE</name>
<keyword evidence="2" id="KW-1185">Reference proteome</keyword>
<organism evidence="1 2">
    <name type="scientific">Naganishia onofrii</name>
    <dbReference type="NCBI Taxonomy" id="1851511"/>
    <lineage>
        <taxon>Eukaryota</taxon>
        <taxon>Fungi</taxon>
        <taxon>Dikarya</taxon>
        <taxon>Basidiomycota</taxon>
        <taxon>Agaricomycotina</taxon>
        <taxon>Tremellomycetes</taxon>
        <taxon>Filobasidiales</taxon>
        <taxon>Filobasidiaceae</taxon>
        <taxon>Naganishia</taxon>
    </lineage>
</organism>
<protein>
    <submittedName>
        <fullName evidence="1">Uncharacterized protein</fullName>
    </submittedName>
</protein>
<reference evidence="1" key="1">
    <citation type="submission" date="2023-04" db="EMBL/GenBank/DDBJ databases">
        <title>Draft Genome sequencing of Naganishia species isolated from polar environments using Oxford Nanopore Technology.</title>
        <authorList>
            <person name="Leo P."/>
            <person name="Venkateswaran K."/>
        </authorList>
    </citation>
    <scope>NUCLEOTIDE SEQUENCE</scope>
    <source>
        <strain evidence="1">DBVPG 5303</strain>
    </source>
</reference>
<sequence length="717" mass="80003">MNRSASPLTRVAAVSDDTQSLASELSTVSISDTSEQNISALEGTARRYSARPLFDGKKSLQGSSESSDSNGIRGGRLVKSRPAHQDGSQSSATETPKWRRSNADRSPTGVSQSRNDGSSESNHPTPSRPGWRERAAQSAETQQRYDLRSRHPTTKNGSETRWQGSRKPTSNFAFRDGSARKSELLMQDQNFGKGIPQARSIGSPYPQIANVEPVTFSTSAHRAASSSTKYKSIARSLKTPLHLQHPFRTLPSGTTFDISQALHSEQVTERHPSLEYFELASRPPNVYYGSDLETDPTESRKLVVLDLNGAMLVRSQRSGNATANTRRRVYPRPFLDSFLNYILAPARPEGTSKPSSSEPDVQEMRPYETFVWSSAQPVNVDSMIRFAFGKWAISASPDPQERVDCEQWISHIERAENRPGRILGVWTRDEMDLTRQQYGERNCYLETGTFDADFRLICHIGRKSTTYKDLNKVFNHFAHFTARHAEHSRFYRPDPDFTPSPNSTLLIDDSTIKACMQPFNHIPIPEFDLESLGRGDIVVENGKRGLEEADGDKSATEAHDDTIKEKAHILRMIFGLDASEYYTRHGSSDDPVSASSDEPPTLDGILLGVIGILSEVKDVVNLPAWIAAGGLLPDVRHTFTQDMAAGGWEYLVLADSKSSRVEDGKNDAVKSKPLEHQVPTLLPSHPDYMHWYQSPMHMLFWIRRGLVALEERGVEVQ</sequence>
<dbReference type="Proteomes" id="UP001234202">
    <property type="component" value="Unassembled WGS sequence"/>
</dbReference>
<accession>A0ACC2XXX1</accession>
<comment type="caution">
    <text evidence="1">The sequence shown here is derived from an EMBL/GenBank/DDBJ whole genome shotgun (WGS) entry which is preliminary data.</text>
</comment>
<evidence type="ECO:0000313" key="2">
    <source>
        <dbReference type="Proteomes" id="UP001234202"/>
    </source>
</evidence>
<gene>
    <name evidence="1" type="ORF">QFC24_000675</name>
</gene>
<proteinExistence type="predicted"/>
<evidence type="ECO:0000313" key="1">
    <source>
        <dbReference type="EMBL" id="KAJ9128382.1"/>
    </source>
</evidence>
<dbReference type="EMBL" id="JASBWV010000001">
    <property type="protein sequence ID" value="KAJ9128382.1"/>
    <property type="molecule type" value="Genomic_DNA"/>
</dbReference>